<evidence type="ECO:0000259" key="2">
    <source>
        <dbReference type="PROSITE" id="PS50943"/>
    </source>
</evidence>
<organism evidence="3 4">
    <name type="scientific">Lactobacillus colini</name>
    <dbReference type="NCBI Taxonomy" id="1819254"/>
    <lineage>
        <taxon>Bacteria</taxon>
        <taxon>Bacillati</taxon>
        <taxon>Bacillota</taxon>
        <taxon>Bacilli</taxon>
        <taxon>Lactobacillales</taxon>
        <taxon>Lactobacillaceae</taxon>
        <taxon>Lactobacillus</taxon>
    </lineage>
</organism>
<evidence type="ECO:0000256" key="1">
    <source>
        <dbReference type="ARBA" id="ARBA00023125"/>
    </source>
</evidence>
<sequence>MNNRIKQERISKGLTQAELAKKTGISKQSISYYEIGKRQPKIEAWQKLANFFGVSIPYLQGLEPNYEEITVKTWQELANVLNGFYFSPNGGIEASNQVRDYINKYLNLANIKEKPKKDSNNVGYWHKYFSFLLFDNPAVSKLNYKAYNKNKDFSKQVESRYKTFMSNVMFDKLSREISSKFTTDIGEFYEYEYHRKIFNVTETLNRKIRFTKSKDAAKNTLYKYFDELNSYRDKFLNDLNNGKFDKFILKRNEMLAEEKSFNNKIKEDIIKILSKFSQEKLDKLRIDDVVDLLKEEGCITEEQEEIFDLDRVVYDALLEMKDKSDTV</sequence>
<dbReference type="PANTHER" id="PTHR46558">
    <property type="entry name" value="TRACRIPTIONAL REGULATORY PROTEIN-RELATED-RELATED"/>
    <property type="match status" value="1"/>
</dbReference>
<name>A0ABS4MH78_9LACO</name>
<dbReference type="PROSITE" id="PS50943">
    <property type="entry name" value="HTH_CROC1"/>
    <property type="match status" value="1"/>
</dbReference>
<keyword evidence="4" id="KW-1185">Reference proteome</keyword>
<keyword evidence="1 3" id="KW-0238">DNA-binding</keyword>
<dbReference type="PANTHER" id="PTHR46558:SF11">
    <property type="entry name" value="HTH-TYPE TRANSCRIPTIONAL REGULATOR XRE"/>
    <property type="match status" value="1"/>
</dbReference>
<gene>
    <name evidence="3" type="ORF">J2Z60_002139</name>
</gene>
<reference evidence="3 4" key="1">
    <citation type="submission" date="2021-03" db="EMBL/GenBank/DDBJ databases">
        <title>Genomic Encyclopedia of Type Strains, Phase IV (KMG-IV): sequencing the most valuable type-strain genomes for metagenomic binning, comparative biology and taxonomic classification.</title>
        <authorList>
            <person name="Goeker M."/>
        </authorList>
    </citation>
    <scope>NUCLEOTIDE SEQUENCE [LARGE SCALE GENOMIC DNA]</scope>
    <source>
        <strain evidence="3 4">DSM 101872</strain>
    </source>
</reference>
<dbReference type="InterPro" id="IPR001387">
    <property type="entry name" value="Cro/C1-type_HTH"/>
</dbReference>
<dbReference type="CDD" id="cd00093">
    <property type="entry name" value="HTH_XRE"/>
    <property type="match status" value="1"/>
</dbReference>
<protein>
    <submittedName>
        <fullName evidence="3">DNA-binding XRE family transcriptional regulator</fullName>
    </submittedName>
</protein>
<dbReference type="GO" id="GO:0003677">
    <property type="term" value="F:DNA binding"/>
    <property type="evidence" value="ECO:0007669"/>
    <property type="project" value="UniProtKB-KW"/>
</dbReference>
<accession>A0ABS4MH78</accession>
<dbReference type="RefSeq" id="WP_209687660.1">
    <property type="nucleotide sequence ID" value="NZ_JAGGLU010000021.1"/>
</dbReference>
<evidence type="ECO:0000313" key="3">
    <source>
        <dbReference type="EMBL" id="MBP2058948.1"/>
    </source>
</evidence>
<dbReference type="Proteomes" id="UP001519292">
    <property type="component" value="Unassembled WGS sequence"/>
</dbReference>
<dbReference type="EMBL" id="JAGGLU010000021">
    <property type="protein sequence ID" value="MBP2058948.1"/>
    <property type="molecule type" value="Genomic_DNA"/>
</dbReference>
<dbReference type="InterPro" id="IPR010982">
    <property type="entry name" value="Lambda_DNA-bd_dom_sf"/>
</dbReference>
<comment type="caution">
    <text evidence="3">The sequence shown here is derived from an EMBL/GenBank/DDBJ whole genome shotgun (WGS) entry which is preliminary data.</text>
</comment>
<dbReference type="Pfam" id="PF01381">
    <property type="entry name" value="HTH_3"/>
    <property type="match status" value="1"/>
</dbReference>
<feature type="domain" description="HTH cro/C1-type" evidence="2">
    <location>
        <begin position="5"/>
        <end position="59"/>
    </location>
</feature>
<dbReference type="Gene3D" id="1.10.260.40">
    <property type="entry name" value="lambda repressor-like DNA-binding domains"/>
    <property type="match status" value="1"/>
</dbReference>
<evidence type="ECO:0000313" key="4">
    <source>
        <dbReference type="Proteomes" id="UP001519292"/>
    </source>
</evidence>
<proteinExistence type="predicted"/>
<dbReference type="SMART" id="SM00530">
    <property type="entry name" value="HTH_XRE"/>
    <property type="match status" value="1"/>
</dbReference>
<dbReference type="SUPFAM" id="SSF47413">
    <property type="entry name" value="lambda repressor-like DNA-binding domains"/>
    <property type="match status" value="1"/>
</dbReference>